<dbReference type="KEGG" id="sdl:Sdel_2122"/>
<reference evidence="3" key="1">
    <citation type="submission" date="2009-11" db="EMBL/GenBank/DDBJ databases">
        <title>The complete genome of Sulfurospirillum deleyianum DSM 6946.</title>
        <authorList>
            <consortium name="US DOE Joint Genome Institute (JGI-PGF)"/>
            <person name="Lucas S."/>
            <person name="Copeland A."/>
            <person name="Lapidus A."/>
            <person name="Glavina del Rio T."/>
            <person name="Dalin E."/>
            <person name="Tice H."/>
            <person name="Bruce D."/>
            <person name="Goodwin L."/>
            <person name="Pitluck S."/>
            <person name="Kyrpides N."/>
            <person name="Mavromatis K."/>
            <person name="Ivanova N."/>
            <person name="Ovchinnikova G."/>
            <person name="Munk A.C."/>
            <person name="Lu M."/>
            <person name="Brettin T."/>
            <person name="Detter J.C."/>
            <person name="Han C."/>
            <person name="Tapia R."/>
            <person name="Larimer F."/>
            <person name="Land M."/>
            <person name="Hauser L."/>
            <person name="Markowitz V."/>
            <person name="Cheng J.F."/>
            <person name="Hugenholtz P."/>
            <person name="Woyke T."/>
            <person name="Wu D."/>
            <person name="Aumann P."/>
            <person name="Schneider S."/>
            <person name="Lang E."/>
            <person name="Spring S."/>
            <person name="Klenk H.P."/>
            <person name="Eisen J.A."/>
        </authorList>
    </citation>
    <scope>NUCLEOTIDE SEQUENCE [LARGE SCALE GENOMIC DNA]</scope>
    <source>
        <strain evidence="3">ATCC 51133 / DSM 6946 / 5175</strain>
    </source>
</reference>
<dbReference type="InterPro" id="IPR014030">
    <property type="entry name" value="Ketoacyl_synth_N"/>
</dbReference>
<dbReference type="AlphaFoldDB" id="D1B4W4"/>
<accession>D1B4W4</accession>
<dbReference type="EMBL" id="CP001816">
    <property type="protein sequence ID" value="ACZ13134.1"/>
    <property type="molecule type" value="Genomic_DNA"/>
</dbReference>
<evidence type="ECO:0000313" key="2">
    <source>
        <dbReference type="EMBL" id="ACZ13134.1"/>
    </source>
</evidence>
<name>D1B4W4_SULD5</name>
<keyword evidence="3" id="KW-1185">Reference proteome</keyword>
<protein>
    <recommendedName>
        <fullName evidence="1">Beta-ketoacyl synthase-like N-terminal domain-containing protein</fullName>
    </recommendedName>
</protein>
<reference evidence="2 3" key="2">
    <citation type="journal article" date="2010" name="Stand. Genomic Sci.">
        <title>Complete genome sequence of Sulfurospirillum deleyianum type strain (5175).</title>
        <authorList>
            <person name="Sikorski J."/>
            <person name="Lapidus A."/>
            <person name="Copeland A."/>
            <person name="Glavina Del Rio T."/>
            <person name="Nolan M."/>
            <person name="Lucas S."/>
            <person name="Chen F."/>
            <person name="Tice H."/>
            <person name="Cheng J.F."/>
            <person name="Saunders E."/>
            <person name="Bruce D."/>
            <person name="Goodwin L."/>
            <person name="Pitluck S."/>
            <person name="Ovchinnikova G."/>
            <person name="Pati A."/>
            <person name="Ivanova N."/>
            <person name="Mavromatis K."/>
            <person name="Chen A."/>
            <person name="Palaniappan K."/>
            <person name="Chain P."/>
            <person name="Land M."/>
            <person name="Hauser L."/>
            <person name="Chang Y.J."/>
            <person name="Jeffries C.D."/>
            <person name="Brettin T."/>
            <person name="Detter J.C."/>
            <person name="Han C."/>
            <person name="Rohde M."/>
            <person name="Lang E."/>
            <person name="Spring S."/>
            <person name="Goker M."/>
            <person name="Bristow J."/>
            <person name="Eisen J.A."/>
            <person name="Markowitz V."/>
            <person name="Hugenholtz P."/>
            <person name="Kyrpides N.C."/>
            <person name="Klenk H.P."/>
        </authorList>
    </citation>
    <scope>NUCLEOTIDE SEQUENCE [LARGE SCALE GENOMIC DNA]</scope>
    <source>
        <strain evidence="3">ATCC 51133 / DSM 6946 / 5175</strain>
    </source>
</reference>
<organism evidence="2 3">
    <name type="scientific">Sulfurospirillum deleyianum (strain ATCC 51133 / DSM 6946 / 5175)</name>
    <dbReference type="NCBI Taxonomy" id="525898"/>
    <lineage>
        <taxon>Bacteria</taxon>
        <taxon>Pseudomonadati</taxon>
        <taxon>Campylobacterota</taxon>
        <taxon>Epsilonproteobacteria</taxon>
        <taxon>Campylobacterales</taxon>
        <taxon>Sulfurospirillaceae</taxon>
        <taxon>Sulfurospirillum</taxon>
    </lineage>
</organism>
<dbReference type="eggNOG" id="ENOG5031PC5">
    <property type="taxonomic scope" value="Bacteria"/>
</dbReference>
<dbReference type="RefSeq" id="WP_012857879.1">
    <property type="nucleotide sequence ID" value="NC_013512.1"/>
</dbReference>
<dbReference type="HOGENOM" id="CLU_1288341_0_0_7"/>
<sequence length="213" mass="23197">MKVNLEILSSAYLLGESSAPIPRIKELVPNMMFRRRLTPASKLLVELLGTLEHFEKGRIVCGSAYGELGVSASLLEAMKEGSGVSPSDFQNSVYNTAVSYLSILTQNQSEILTLSSGDKTARNVLKAGALKALDGDVLLLVCFETLNMPRIAEVNRCIDYLESAVALVVRQSDRQANLHVQQSKIKGIPLSISEMLFIAQEAEKKACVVEVVL</sequence>
<dbReference type="STRING" id="525898.Sdel_2122"/>
<evidence type="ECO:0000259" key="1">
    <source>
        <dbReference type="Pfam" id="PF13723"/>
    </source>
</evidence>
<evidence type="ECO:0000313" key="3">
    <source>
        <dbReference type="Proteomes" id="UP000002222"/>
    </source>
</evidence>
<dbReference type="Proteomes" id="UP000002222">
    <property type="component" value="Chromosome"/>
</dbReference>
<proteinExistence type="predicted"/>
<feature type="domain" description="Beta-ketoacyl synthase-like N-terminal" evidence="1">
    <location>
        <begin position="30"/>
        <end position="181"/>
    </location>
</feature>
<dbReference type="Pfam" id="PF13723">
    <property type="entry name" value="Ketoacyl-synt_2"/>
    <property type="match status" value="1"/>
</dbReference>
<gene>
    <name evidence="2" type="ordered locus">Sdel_2122</name>
</gene>
<dbReference type="OrthoDB" id="5339142at2"/>